<evidence type="ECO:0000256" key="6">
    <source>
        <dbReference type="SAM" id="Phobius"/>
    </source>
</evidence>
<comment type="subcellular location">
    <subcellularLocation>
        <location evidence="1">Membrane</location>
        <topology evidence="1">Multi-pass membrane protein</topology>
    </subcellularLocation>
</comment>
<feature type="transmembrane region" description="Helical" evidence="6">
    <location>
        <begin position="230"/>
        <end position="250"/>
    </location>
</feature>
<evidence type="ECO:0000256" key="3">
    <source>
        <dbReference type="ARBA" id="ARBA00022692"/>
    </source>
</evidence>
<name>A0ABT0R2K2_9MICO</name>
<dbReference type="InterPro" id="IPR000620">
    <property type="entry name" value="EamA_dom"/>
</dbReference>
<keyword evidence="5 6" id="KW-0472">Membrane</keyword>
<dbReference type="InterPro" id="IPR050638">
    <property type="entry name" value="AA-Vitamin_Transporters"/>
</dbReference>
<gene>
    <name evidence="8" type="ORF">Bequi_09530</name>
</gene>
<feature type="transmembrane region" description="Helical" evidence="6">
    <location>
        <begin position="32"/>
        <end position="50"/>
    </location>
</feature>
<keyword evidence="4 6" id="KW-1133">Transmembrane helix</keyword>
<dbReference type="EMBL" id="JAKNCJ010000004">
    <property type="protein sequence ID" value="MCL6423623.1"/>
    <property type="molecule type" value="Genomic_DNA"/>
</dbReference>
<dbReference type="Proteomes" id="UP001203761">
    <property type="component" value="Unassembled WGS sequence"/>
</dbReference>
<feature type="transmembrane region" description="Helical" evidence="6">
    <location>
        <begin position="200"/>
        <end position="218"/>
    </location>
</feature>
<protein>
    <submittedName>
        <fullName evidence="8">EamA family transporter</fullName>
    </submittedName>
</protein>
<evidence type="ECO:0000256" key="1">
    <source>
        <dbReference type="ARBA" id="ARBA00004141"/>
    </source>
</evidence>
<keyword evidence="3 6" id="KW-0812">Transmembrane</keyword>
<evidence type="ECO:0000256" key="2">
    <source>
        <dbReference type="ARBA" id="ARBA00007362"/>
    </source>
</evidence>
<dbReference type="PANTHER" id="PTHR32322:SF2">
    <property type="entry name" value="EAMA DOMAIN-CONTAINING PROTEIN"/>
    <property type="match status" value="1"/>
</dbReference>
<feature type="transmembrane region" description="Helical" evidence="6">
    <location>
        <begin position="256"/>
        <end position="275"/>
    </location>
</feature>
<evidence type="ECO:0000256" key="4">
    <source>
        <dbReference type="ARBA" id="ARBA00022989"/>
    </source>
</evidence>
<evidence type="ECO:0000313" key="9">
    <source>
        <dbReference type="Proteomes" id="UP001203761"/>
    </source>
</evidence>
<feature type="transmembrane region" description="Helical" evidence="6">
    <location>
        <begin position="140"/>
        <end position="158"/>
    </location>
</feature>
<feature type="transmembrane region" description="Helical" evidence="6">
    <location>
        <begin position="62"/>
        <end position="80"/>
    </location>
</feature>
<comment type="similarity">
    <text evidence="2">Belongs to the EamA transporter family.</text>
</comment>
<reference evidence="8" key="1">
    <citation type="submission" date="2022-02" db="EMBL/GenBank/DDBJ databases">
        <authorList>
            <person name="Lee M."/>
            <person name="Kim S.-J."/>
            <person name="Jung M.-Y."/>
        </authorList>
    </citation>
    <scope>NUCLEOTIDE SEQUENCE</scope>
    <source>
        <strain evidence="8">JHP9</strain>
    </source>
</reference>
<dbReference type="PANTHER" id="PTHR32322">
    <property type="entry name" value="INNER MEMBRANE TRANSPORTER"/>
    <property type="match status" value="1"/>
</dbReference>
<proteinExistence type="inferred from homology"/>
<comment type="caution">
    <text evidence="8">The sequence shown here is derived from an EMBL/GenBank/DDBJ whole genome shotgun (WGS) entry which is preliminary data.</text>
</comment>
<accession>A0ABT0R2K2</accession>
<feature type="transmembrane region" description="Helical" evidence="6">
    <location>
        <begin position="113"/>
        <end position="134"/>
    </location>
</feature>
<dbReference type="SUPFAM" id="SSF103481">
    <property type="entry name" value="Multidrug resistance efflux transporter EmrE"/>
    <property type="match status" value="2"/>
</dbReference>
<dbReference type="InterPro" id="IPR037185">
    <property type="entry name" value="EmrE-like"/>
</dbReference>
<evidence type="ECO:0000256" key="5">
    <source>
        <dbReference type="ARBA" id="ARBA00023136"/>
    </source>
</evidence>
<feature type="transmembrane region" description="Helical" evidence="6">
    <location>
        <begin position="86"/>
        <end position="106"/>
    </location>
</feature>
<evidence type="ECO:0000259" key="7">
    <source>
        <dbReference type="Pfam" id="PF00892"/>
    </source>
</evidence>
<feature type="domain" description="EamA" evidence="7">
    <location>
        <begin position="140"/>
        <end position="272"/>
    </location>
</feature>
<dbReference type="Pfam" id="PF00892">
    <property type="entry name" value="EamA"/>
    <property type="match status" value="1"/>
</dbReference>
<sequence length="317" mass="32730">MTPAVAMILGSCVSLQFGAALAAQLFPALGSWGVTALRLGLAGIVLLLLVRPAVHRWHRSQWSAVLLFGLSLGAMNGSFYASISRIPLGTAVAIEFLGPLVLSAILSRRLADLACVALALAGVSLFGVESSLGLSALDPIGVMWALAAGVFWACYVLASAHVGTKVPGQGGLAVSVAIGALLLMPLGAHGVIGALEEPRFLLLALGTALLASVIPYTLELSALRRLPRHVFSILLSLEPAIAMLAGLVLLAQPISAFGLAAVAFVIAASIGTTLAERRRQRGRTEDRFAEAGGAAVVSAEYVAEVLETDALREADRV</sequence>
<organism evidence="8 9">
    <name type="scientific">Brachybacterium equifaecis</name>
    <dbReference type="NCBI Taxonomy" id="2910770"/>
    <lineage>
        <taxon>Bacteria</taxon>
        <taxon>Bacillati</taxon>
        <taxon>Actinomycetota</taxon>
        <taxon>Actinomycetes</taxon>
        <taxon>Micrococcales</taxon>
        <taxon>Dermabacteraceae</taxon>
        <taxon>Brachybacterium</taxon>
    </lineage>
</organism>
<feature type="transmembrane region" description="Helical" evidence="6">
    <location>
        <begin position="170"/>
        <end position="188"/>
    </location>
</feature>
<keyword evidence="9" id="KW-1185">Reference proteome</keyword>
<evidence type="ECO:0000313" key="8">
    <source>
        <dbReference type="EMBL" id="MCL6423623.1"/>
    </source>
</evidence>